<protein>
    <submittedName>
        <fullName evidence="3">Uncharacterized protein</fullName>
    </submittedName>
</protein>
<keyword evidence="1" id="KW-0175">Coiled coil</keyword>
<evidence type="ECO:0000256" key="1">
    <source>
        <dbReference type="SAM" id="Coils"/>
    </source>
</evidence>
<evidence type="ECO:0000313" key="3">
    <source>
        <dbReference type="EMBL" id="KAA6384957.1"/>
    </source>
</evidence>
<proteinExistence type="predicted"/>
<feature type="coiled-coil region" evidence="1">
    <location>
        <begin position="18"/>
        <end position="48"/>
    </location>
</feature>
<gene>
    <name evidence="3" type="ORF">EZS28_019517</name>
</gene>
<organism evidence="3 4">
    <name type="scientific">Streblomastix strix</name>
    <dbReference type="NCBI Taxonomy" id="222440"/>
    <lineage>
        <taxon>Eukaryota</taxon>
        <taxon>Metamonada</taxon>
        <taxon>Preaxostyla</taxon>
        <taxon>Oxymonadida</taxon>
        <taxon>Streblomastigidae</taxon>
        <taxon>Streblomastix</taxon>
    </lineage>
</organism>
<sequence length="101" mass="11876">MANKYLSILIIDDEKYTQKQYASHINNLKRQRDVLQEEQKILKSIQQKPSLFGQQKLENISTQPIVEAESPNDSKSAQSRNQQRRRIIKTQNHTKKLKTQV</sequence>
<evidence type="ECO:0000256" key="2">
    <source>
        <dbReference type="SAM" id="MobiDB-lite"/>
    </source>
</evidence>
<name>A0A5J4VQN0_9EUKA</name>
<feature type="compositionally biased region" description="Polar residues" evidence="2">
    <location>
        <begin position="71"/>
        <end position="81"/>
    </location>
</feature>
<dbReference type="EMBL" id="SNRW01005495">
    <property type="protein sequence ID" value="KAA6384957.1"/>
    <property type="molecule type" value="Genomic_DNA"/>
</dbReference>
<comment type="caution">
    <text evidence="3">The sequence shown here is derived from an EMBL/GenBank/DDBJ whole genome shotgun (WGS) entry which is preliminary data.</text>
</comment>
<feature type="region of interest" description="Disordered" evidence="2">
    <location>
        <begin position="62"/>
        <end position="101"/>
    </location>
</feature>
<feature type="compositionally biased region" description="Basic residues" evidence="2">
    <location>
        <begin position="82"/>
        <end position="101"/>
    </location>
</feature>
<dbReference type="Proteomes" id="UP000324800">
    <property type="component" value="Unassembled WGS sequence"/>
</dbReference>
<accession>A0A5J4VQN0</accession>
<reference evidence="3 4" key="1">
    <citation type="submission" date="2019-03" db="EMBL/GenBank/DDBJ databases">
        <title>Single cell metagenomics reveals metabolic interactions within the superorganism composed of flagellate Streblomastix strix and complex community of Bacteroidetes bacteria on its surface.</title>
        <authorList>
            <person name="Treitli S.C."/>
            <person name="Kolisko M."/>
            <person name="Husnik F."/>
            <person name="Keeling P."/>
            <person name="Hampl V."/>
        </authorList>
    </citation>
    <scope>NUCLEOTIDE SEQUENCE [LARGE SCALE GENOMIC DNA]</scope>
    <source>
        <strain evidence="3">ST1C</strain>
    </source>
</reference>
<dbReference type="AlphaFoldDB" id="A0A5J4VQN0"/>
<evidence type="ECO:0000313" key="4">
    <source>
        <dbReference type="Proteomes" id="UP000324800"/>
    </source>
</evidence>